<dbReference type="PROSITE" id="PS50011">
    <property type="entry name" value="PROTEIN_KINASE_DOM"/>
    <property type="match status" value="1"/>
</dbReference>
<proteinExistence type="predicted"/>
<name>A0A9W6TUV1_9STRA</name>
<gene>
    <name evidence="4" type="ORF">Plil01_000792600</name>
</gene>
<dbReference type="SMART" id="SM00220">
    <property type="entry name" value="S_TKc"/>
    <property type="match status" value="1"/>
</dbReference>
<evidence type="ECO:0000259" key="3">
    <source>
        <dbReference type="PROSITE" id="PS50011"/>
    </source>
</evidence>
<dbReference type="Gene3D" id="1.10.510.10">
    <property type="entry name" value="Transferase(Phosphotransferase) domain 1"/>
    <property type="match status" value="2"/>
</dbReference>
<dbReference type="AlphaFoldDB" id="A0A9W6TUV1"/>
<feature type="coiled-coil region" evidence="1">
    <location>
        <begin position="109"/>
        <end position="136"/>
    </location>
</feature>
<dbReference type="Proteomes" id="UP001165083">
    <property type="component" value="Unassembled WGS sequence"/>
</dbReference>
<protein>
    <submittedName>
        <fullName evidence="4">Unnamed protein product</fullName>
    </submittedName>
</protein>
<dbReference type="InterPro" id="IPR008271">
    <property type="entry name" value="Ser/Thr_kinase_AS"/>
</dbReference>
<keyword evidence="5" id="KW-1185">Reference proteome</keyword>
<evidence type="ECO:0000313" key="5">
    <source>
        <dbReference type="Proteomes" id="UP001165083"/>
    </source>
</evidence>
<evidence type="ECO:0000256" key="1">
    <source>
        <dbReference type="SAM" id="Coils"/>
    </source>
</evidence>
<feature type="domain" description="Protein kinase" evidence="3">
    <location>
        <begin position="639"/>
        <end position="892"/>
    </location>
</feature>
<dbReference type="PANTHER" id="PTHR44329:SF214">
    <property type="entry name" value="PROTEIN KINASE DOMAIN-CONTAINING PROTEIN"/>
    <property type="match status" value="1"/>
</dbReference>
<sequence>MMSVAWGLWIDAEVDEQSRWHSAGAASESALGDHLVNKLKRAARTRPDATAIVRCASELRKRLDAVEKQKRLLSRLAVHGEVVLVLQHATEAALGILGLLDTPARHEWNDRLQREREEQVREYEKLLQDEELLRTEVGDETEQLETLVVLKNSFDRDGDLLTPRELDVTSAVYDAVANLTGVVSVTSPTTSESEWAFSEKMSMESEEHCIRQAIIWKELNHPNILKIYGACHVGEPAIMNEASNLDVHPSWREFLGCARALRYVHERGFAHSFFPSWYLRASRITGGQGLMYGLGLVPIGEAFRYTVSYDTWAQREGDDIHPSVAFDVREFGHRIFEILLLPGCKYDYDQASLTAPSITGRLPDTRPEFLNEAQWNLLVSMCAAKSADRIGMSEVINQIEEFARKEPDPETGDSDEGPAKREHEDIATTIADVSSYRIQSLDLTLQGTLDDVKELCAEFPEFSDVNEPVYARLLDVYKQLQVCGDAVPVSLAENFGEILLRFYDMLDRNEYPTESIVASVCAARTVAGKNYNIHHDIDRLIFSSPLLNKKSAVHLWEPKWKQNQQKQHNILEAHLEDPTTYLNQVNEANRREALALLQFEAANHVGARSAPSRLAAQVFETEMEEAMDLPPWFIPPYEVSLGKHIADGSFGAVYYGEWLGTNVVVKQVLTDQLDRTNRAQFRQEANLWFSLNHVNLIKLYGACHEGHPFFVCEKATGGTICSFVKGKGQWETWDSIRDAARGLKHLHDSSIVHGDLKGNNILICEDGLAKLADFGLSSVANRAGVAVDSTEGALGAFRWKAPECILGQPPTLASDIFSFGMCIIEIVSGDFPWGKEMSDSAVKYEVAEKKSIPQLPKGFRDSEWELVIRMCAYEPERRINAGAVVSFLEDIY</sequence>
<reference evidence="4" key="1">
    <citation type="submission" date="2023-04" db="EMBL/GenBank/DDBJ databases">
        <title>Phytophthora lilii NBRC 32176.</title>
        <authorList>
            <person name="Ichikawa N."/>
            <person name="Sato H."/>
            <person name="Tonouchi N."/>
        </authorList>
    </citation>
    <scope>NUCLEOTIDE SEQUENCE</scope>
    <source>
        <strain evidence="4">NBRC 32176</strain>
    </source>
</reference>
<organism evidence="4 5">
    <name type="scientific">Phytophthora lilii</name>
    <dbReference type="NCBI Taxonomy" id="2077276"/>
    <lineage>
        <taxon>Eukaryota</taxon>
        <taxon>Sar</taxon>
        <taxon>Stramenopiles</taxon>
        <taxon>Oomycota</taxon>
        <taxon>Peronosporomycetes</taxon>
        <taxon>Peronosporales</taxon>
        <taxon>Peronosporaceae</taxon>
        <taxon>Phytophthora</taxon>
    </lineage>
</organism>
<comment type="caution">
    <text evidence="4">The sequence shown here is derived from an EMBL/GenBank/DDBJ whole genome shotgun (WGS) entry which is preliminary data.</text>
</comment>
<dbReference type="InterPro" id="IPR051681">
    <property type="entry name" value="Ser/Thr_Kinases-Pseudokinases"/>
</dbReference>
<feature type="region of interest" description="Disordered" evidence="2">
    <location>
        <begin position="401"/>
        <end position="422"/>
    </location>
</feature>
<dbReference type="PANTHER" id="PTHR44329">
    <property type="entry name" value="SERINE/THREONINE-PROTEIN KINASE TNNI3K-RELATED"/>
    <property type="match status" value="1"/>
</dbReference>
<dbReference type="GO" id="GO:0005524">
    <property type="term" value="F:ATP binding"/>
    <property type="evidence" value="ECO:0007669"/>
    <property type="project" value="InterPro"/>
</dbReference>
<keyword evidence="1" id="KW-0175">Coiled coil</keyword>
<dbReference type="GO" id="GO:0004674">
    <property type="term" value="F:protein serine/threonine kinase activity"/>
    <property type="evidence" value="ECO:0007669"/>
    <property type="project" value="TreeGrafter"/>
</dbReference>
<dbReference type="InterPro" id="IPR011009">
    <property type="entry name" value="Kinase-like_dom_sf"/>
</dbReference>
<evidence type="ECO:0000313" key="4">
    <source>
        <dbReference type="EMBL" id="GMF20425.1"/>
    </source>
</evidence>
<evidence type="ECO:0000256" key="2">
    <source>
        <dbReference type="SAM" id="MobiDB-lite"/>
    </source>
</evidence>
<dbReference type="PROSITE" id="PS00108">
    <property type="entry name" value="PROTEIN_KINASE_ST"/>
    <property type="match status" value="1"/>
</dbReference>
<dbReference type="Gene3D" id="3.30.200.20">
    <property type="entry name" value="Phosphorylase Kinase, domain 1"/>
    <property type="match status" value="1"/>
</dbReference>
<dbReference type="EMBL" id="BSXW01000375">
    <property type="protein sequence ID" value="GMF20425.1"/>
    <property type="molecule type" value="Genomic_DNA"/>
</dbReference>
<dbReference type="OrthoDB" id="127186at2759"/>
<dbReference type="InterPro" id="IPR001245">
    <property type="entry name" value="Ser-Thr/Tyr_kinase_cat_dom"/>
</dbReference>
<dbReference type="SUPFAM" id="SSF56112">
    <property type="entry name" value="Protein kinase-like (PK-like)"/>
    <property type="match status" value="2"/>
</dbReference>
<dbReference type="Pfam" id="PF07714">
    <property type="entry name" value="PK_Tyr_Ser-Thr"/>
    <property type="match status" value="1"/>
</dbReference>
<accession>A0A9W6TUV1</accession>
<dbReference type="InterPro" id="IPR000719">
    <property type="entry name" value="Prot_kinase_dom"/>
</dbReference>